<protein>
    <recommendedName>
        <fullName evidence="3">SnoaL-like domain-containing protein</fullName>
    </recommendedName>
</protein>
<organism evidence="1 2">
    <name type="scientific">Cryptosporangium japonicum</name>
    <dbReference type="NCBI Taxonomy" id="80872"/>
    <lineage>
        <taxon>Bacteria</taxon>
        <taxon>Bacillati</taxon>
        <taxon>Actinomycetota</taxon>
        <taxon>Actinomycetes</taxon>
        <taxon>Cryptosporangiales</taxon>
        <taxon>Cryptosporangiaceae</taxon>
        <taxon>Cryptosporangium</taxon>
    </lineage>
</organism>
<dbReference type="RefSeq" id="WP_344649989.1">
    <property type="nucleotide sequence ID" value="NZ_BAAAGX010000014.1"/>
</dbReference>
<gene>
    <name evidence="1" type="ORF">GCM10009539_36130</name>
</gene>
<sequence>MVSWRSSADQLDQAIHAGCGDAGLGTDIEAAWSVFGEFTQTEFAGVDTEADSDGVIVQWGRYRWNGFRPSLTFTRQLATVGELWQINLELRFDDHVGLAGLDGLPRHDTGWTFAPIGPLRSAALVDLRAVAERHSPVRQAWQLRAVSRTITLDRAD</sequence>
<evidence type="ECO:0000313" key="1">
    <source>
        <dbReference type="EMBL" id="GAA0247618.1"/>
    </source>
</evidence>
<reference evidence="1 2" key="1">
    <citation type="journal article" date="2019" name="Int. J. Syst. Evol. Microbiol.">
        <title>The Global Catalogue of Microorganisms (GCM) 10K type strain sequencing project: providing services to taxonomists for standard genome sequencing and annotation.</title>
        <authorList>
            <consortium name="The Broad Institute Genomics Platform"/>
            <consortium name="The Broad Institute Genome Sequencing Center for Infectious Disease"/>
            <person name="Wu L."/>
            <person name="Ma J."/>
        </authorList>
    </citation>
    <scope>NUCLEOTIDE SEQUENCE [LARGE SCALE GENOMIC DNA]</scope>
    <source>
        <strain evidence="1 2">JCM 10425</strain>
    </source>
</reference>
<proteinExistence type="predicted"/>
<comment type="caution">
    <text evidence="1">The sequence shown here is derived from an EMBL/GenBank/DDBJ whole genome shotgun (WGS) entry which is preliminary data.</text>
</comment>
<dbReference type="Proteomes" id="UP001500967">
    <property type="component" value="Unassembled WGS sequence"/>
</dbReference>
<keyword evidence="2" id="KW-1185">Reference proteome</keyword>
<evidence type="ECO:0008006" key="3">
    <source>
        <dbReference type="Google" id="ProtNLM"/>
    </source>
</evidence>
<accession>A0ABN0UE42</accession>
<name>A0ABN0UE42_9ACTN</name>
<evidence type="ECO:0000313" key="2">
    <source>
        <dbReference type="Proteomes" id="UP001500967"/>
    </source>
</evidence>
<dbReference type="EMBL" id="BAAAGX010000014">
    <property type="protein sequence ID" value="GAA0247618.1"/>
    <property type="molecule type" value="Genomic_DNA"/>
</dbReference>